<comment type="caution">
    <text evidence="5">The sequence shown here is derived from an EMBL/GenBank/DDBJ whole genome shotgun (WGS) entry which is preliminary data.</text>
</comment>
<dbReference type="PROSITE" id="PS00122">
    <property type="entry name" value="CARBOXYLESTERASE_B_1"/>
    <property type="match status" value="1"/>
</dbReference>
<dbReference type="Pfam" id="PF00135">
    <property type="entry name" value="COesterase"/>
    <property type="match status" value="1"/>
</dbReference>
<keyword evidence="6" id="KW-1185">Reference proteome</keyword>
<reference evidence="5 6" key="1">
    <citation type="submission" date="2018-04" db="EMBL/GenBank/DDBJ databases">
        <title>The genome of golden apple snail Pomacea canaliculata provides insight into stress tolerance and invasive adaptation.</title>
        <authorList>
            <person name="Liu C."/>
            <person name="Liu B."/>
            <person name="Ren Y."/>
            <person name="Zhang Y."/>
            <person name="Wang H."/>
            <person name="Li S."/>
            <person name="Jiang F."/>
            <person name="Yin L."/>
            <person name="Zhang G."/>
            <person name="Qian W."/>
            <person name="Fan W."/>
        </authorList>
    </citation>
    <scope>NUCLEOTIDE SEQUENCE [LARGE SCALE GENOMIC DNA]</scope>
    <source>
        <strain evidence="5">SZHN2017</strain>
        <tissue evidence="5">Muscle</tissue>
    </source>
</reference>
<protein>
    <recommendedName>
        <fullName evidence="3">Carboxylic ester hydrolase</fullName>
        <ecNumber evidence="3">3.1.1.-</ecNumber>
    </recommendedName>
</protein>
<feature type="domain" description="Carboxylesterase type B" evidence="4">
    <location>
        <begin position="11"/>
        <end position="509"/>
    </location>
</feature>
<organism evidence="5 6">
    <name type="scientific">Pomacea canaliculata</name>
    <name type="common">Golden apple snail</name>
    <dbReference type="NCBI Taxonomy" id="400727"/>
    <lineage>
        <taxon>Eukaryota</taxon>
        <taxon>Metazoa</taxon>
        <taxon>Spiralia</taxon>
        <taxon>Lophotrochozoa</taxon>
        <taxon>Mollusca</taxon>
        <taxon>Gastropoda</taxon>
        <taxon>Caenogastropoda</taxon>
        <taxon>Architaenioglossa</taxon>
        <taxon>Ampullarioidea</taxon>
        <taxon>Ampullariidae</taxon>
        <taxon>Pomacea</taxon>
    </lineage>
</organism>
<dbReference type="EC" id="3.1.1.-" evidence="3"/>
<keyword evidence="2 3" id="KW-0378">Hydrolase</keyword>
<dbReference type="GO" id="GO:0016787">
    <property type="term" value="F:hydrolase activity"/>
    <property type="evidence" value="ECO:0007669"/>
    <property type="project" value="UniProtKB-KW"/>
</dbReference>
<dbReference type="InterPro" id="IPR019826">
    <property type="entry name" value="Carboxylesterase_B_AS"/>
</dbReference>
<proteinExistence type="inferred from homology"/>
<comment type="similarity">
    <text evidence="1 3">Belongs to the type-B carboxylesterase/lipase family.</text>
</comment>
<dbReference type="InterPro" id="IPR002018">
    <property type="entry name" value="CarbesteraseB"/>
</dbReference>
<dbReference type="OrthoDB" id="3200163at2759"/>
<dbReference type="PANTHER" id="PTHR45570:SF1">
    <property type="entry name" value="CARBOXYLIC ESTER HYDROLASE"/>
    <property type="match status" value="1"/>
</dbReference>
<dbReference type="SUPFAM" id="SSF53474">
    <property type="entry name" value="alpha/beta-Hydrolases"/>
    <property type="match status" value="1"/>
</dbReference>
<accession>A0A2T7NHZ1</accession>
<evidence type="ECO:0000313" key="5">
    <source>
        <dbReference type="EMBL" id="PVD20784.1"/>
    </source>
</evidence>
<dbReference type="Proteomes" id="UP000245119">
    <property type="component" value="Linkage Group LG12"/>
</dbReference>
<dbReference type="Gene3D" id="3.40.50.1820">
    <property type="entry name" value="alpha/beta hydrolase"/>
    <property type="match status" value="1"/>
</dbReference>
<dbReference type="InterPro" id="IPR029058">
    <property type="entry name" value="AB_hydrolase_fold"/>
</dbReference>
<gene>
    <name evidence="5" type="ORF">C0Q70_18945</name>
</gene>
<name>A0A2T7NHZ1_POMCA</name>
<dbReference type="EMBL" id="PZQS01000012">
    <property type="protein sequence ID" value="PVD20784.1"/>
    <property type="molecule type" value="Genomic_DNA"/>
</dbReference>
<dbReference type="PANTHER" id="PTHR45570">
    <property type="entry name" value="CARBOXYLIC ESTER HYDROLASE"/>
    <property type="match status" value="1"/>
</dbReference>
<evidence type="ECO:0000313" key="6">
    <source>
        <dbReference type="Proteomes" id="UP000245119"/>
    </source>
</evidence>
<evidence type="ECO:0000256" key="1">
    <source>
        <dbReference type="ARBA" id="ARBA00005964"/>
    </source>
</evidence>
<sequence length="516" mass="57530">MTLASGQSAGPQVVTQYGRILGIYADQAAIFYGVPYAADPVGNLRWQAPQEVTPWGSEVLNATSPRPACPQYDCQRLSPPLVCPKEACLHLDIYTPRAATLNTSYPVMVYIHGGNFVHMASSSPLFDGRRLVTRDVIYVAINYRLGALGFLVTGETSSDAQGNYGILDQQMALRWVQKNIGSFGGDPNQVTLFGQSAGAQSSLLHLTLPSSAPLFQRIIIESSPLAIPYKRFPEAILLGALFAELVGCAPRDVPCLRSKSTQDIVYAQYLARSKVSSLKLLELFEPWGPFVDGQLIEAEPLPMIQAGRFSSKEIMIGTTSEETVLYIYSAWNASVGDVEYGEVVLATYPDHAVKIMYMYPPAYPRDERDTMVKLSTDLVFACSTRNATRNILKKMDSTYLYVWDHAFSFPGWGPIFFCEGRVCHGSEIVYLFQTQWQGNFTFTANEQVLSEQLQIYWTNFAKSGNPNQPTVQQLQWPKYSKDEDWPNLWFKTPSSAVDTDYHGPFCDFWDNVGYAA</sequence>
<evidence type="ECO:0000256" key="2">
    <source>
        <dbReference type="ARBA" id="ARBA00022801"/>
    </source>
</evidence>
<evidence type="ECO:0000259" key="4">
    <source>
        <dbReference type="Pfam" id="PF00135"/>
    </source>
</evidence>
<dbReference type="AlphaFoldDB" id="A0A2T7NHZ1"/>
<evidence type="ECO:0000256" key="3">
    <source>
        <dbReference type="RuleBase" id="RU361235"/>
    </source>
</evidence>